<dbReference type="Gene3D" id="3.20.20.370">
    <property type="entry name" value="Glycoside hydrolase/deacetylase"/>
    <property type="match status" value="1"/>
</dbReference>
<evidence type="ECO:0000313" key="6">
    <source>
        <dbReference type="EMBL" id="MEE6716765.1"/>
    </source>
</evidence>
<evidence type="ECO:0000313" key="7">
    <source>
        <dbReference type="Proteomes" id="UP001330016"/>
    </source>
</evidence>
<gene>
    <name evidence="6" type="ORF">PS435_12975</name>
</gene>
<dbReference type="PANTHER" id="PTHR31609:SF1">
    <property type="entry name" value="CARBOHYDRATE DEACETYLASE"/>
    <property type="match status" value="1"/>
</dbReference>
<dbReference type="PANTHER" id="PTHR31609">
    <property type="entry name" value="YDJC DEACETYLASE FAMILY MEMBER"/>
    <property type="match status" value="1"/>
</dbReference>
<reference evidence="6 7" key="1">
    <citation type="submission" date="2023-02" db="EMBL/GenBank/DDBJ databases">
        <title>The predominant lactic acid bacteria and yeasts involved in the spontaneous fermentation of millet during the production of the traditional porridge Hausa koko in Ghana.</title>
        <authorList>
            <person name="Atter A."/>
            <person name="Diaz M."/>
        </authorList>
    </citation>
    <scope>NUCLEOTIDE SEQUENCE [LARGE SCALE GENOMIC DNA]</scope>
    <source>
        <strain evidence="6 7">FI11640</strain>
    </source>
</reference>
<evidence type="ECO:0000256" key="4">
    <source>
        <dbReference type="ARBA" id="ARBA00022842"/>
    </source>
</evidence>
<keyword evidence="7" id="KW-1185">Reference proteome</keyword>
<organism evidence="6 7">
    <name type="scientific">Schleiferilactobacillus harbinensis</name>
    <dbReference type="NCBI Taxonomy" id="304207"/>
    <lineage>
        <taxon>Bacteria</taxon>
        <taxon>Bacillati</taxon>
        <taxon>Bacillota</taxon>
        <taxon>Bacilli</taxon>
        <taxon>Lactobacillales</taxon>
        <taxon>Lactobacillaceae</taxon>
        <taxon>Schleiferilactobacillus</taxon>
    </lineage>
</organism>
<protein>
    <submittedName>
        <fullName evidence="6">ChbG/HpnK family deacetylase</fullName>
    </submittedName>
</protein>
<dbReference type="InterPro" id="IPR011330">
    <property type="entry name" value="Glyco_hydro/deAcase_b/a-brl"/>
</dbReference>
<keyword evidence="5" id="KW-0119">Carbohydrate metabolism</keyword>
<dbReference type="SUPFAM" id="SSF88713">
    <property type="entry name" value="Glycoside hydrolase/deacetylase"/>
    <property type="match status" value="1"/>
</dbReference>
<dbReference type="EMBL" id="JAQSGK010000048">
    <property type="protein sequence ID" value="MEE6716765.1"/>
    <property type="molecule type" value="Genomic_DNA"/>
</dbReference>
<comment type="cofactor">
    <cofactor evidence="1">
        <name>Mg(2+)</name>
        <dbReference type="ChEBI" id="CHEBI:18420"/>
    </cofactor>
</comment>
<evidence type="ECO:0000256" key="5">
    <source>
        <dbReference type="ARBA" id="ARBA00023277"/>
    </source>
</evidence>
<dbReference type="Proteomes" id="UP001330016">
    <property type="component" value="Unassembled WGS sequence"/>
</dbReference>
<dbReference type="RefSeq" id="WP_208200069.1">
    <property type="nucleotide sequence ID" value="NZ_JAGFBC010000088.1"/>
</dbReference>
<dbReference type="CDD" id="cd10805">
    <property type="entry name" value="YdjC_like_1"/>
    <property type="match status" value="1"/>
</dbReference>
<name>A0ABU7T2B9_9LACO</name>
<keyword evidence="3" id="KW-0378">Hydrolase</keyword>
<dbReference type="InterPro" id="IPR006879">
    <property type="entry name" value="YdjC-like"/>
</dbReference>
<comment type="caution">
    <text evidence="6">The sequence shown here is derived from an EMBL/GenBank/DDBJ whole genome shotgun (WGS) entry which is preliminary data.</text>
</comment>
<evidence type="ECO:0000256" key="3">
    <source>
        <dbReference type="ARBA" id="ARBA00022801"/>
    </source>
</evidence>
<evidence type="ECO:0000256" key="1">
    <source>
        <dbReference type="ARBA" id="ARBA00001946"/>
    </source>
</evidence>
<evidence type="ECO:0000256" key="2">
    <source>
        <dbReference type="ARBA" id="ARBA00022723"/>
    </source>
</evidence>
<accession>A0ABU7T2B9</accession>
<keyword evidence="4" id="KW-0460">Magnesium</keyword>
<proteinExistence type="predicted"/>
<keyword evidence="2" id="KW-0479">Metal-binding</keyword>
<dbReference type="Pfam" id="PF04794">
    <property type="entry name" value="YdjC"/>
    <property type="match status" value="1"/>
</dbReference>
<sequence>MKTKIIVRADDLGYSRAVNLGIADTVKHGIINNVGLMVNMPTTESGLAMLQGEDVCLGCHTNITAGRPLTDPTRIPSLVTTDGYFRSSRDYRTTKQDFVVLAEAVTEVEAQYQRFIDLTGHKPGYFEGHAVASNNFVKALRIVARRHHLDFLDFAFEHRPVPYRGMNLYMVMESMQPGYDPAETLRKMAAVPHDDGYGMMICHPGYLDNYILTHSTLTVPRTKEVDMLCAPRTKSWLIEHQIELIKYTDITAKTPTTL</sequence>